<dbReference type="AlphaFoldDB" id="A0A5J4UBL9"/>
<dbReference type="OrthoDB" id="2897838at2759"/>
<evidence type="ECO:0000256" key="1">
    <source>
        <dbReference type="SAM" id="MobiDB-lite"/>
    </source>
</evidence>
<name>A0A5J4UBL9_9EUKA</name>
<feature type="compositionally biased region" description="Basic and acidic residues" evidence="1">
    <location>
        <begin position="57"/>
        <end position="69"/>
    </location>
</feature>
<evidence type="ECO:0000313" key="3">
    <source>
        <dbReference type="Proteomes" id="UP000324800"/>
    </source>
</evidence>
<comment type="caution">
    <text evidence="2">The sequence shown here is derived from an EMBL/GenBank/DDBJ whole genome shotgun (WGS) entry which is preliminary data.</text>
</comment>
<reference evidence="2 3" key="1">
    <citation type="submission" date="2019-03" db="EMBL/GenBank/DDBJ databases">
        <title>Single cell metagenomics reveals metabolic interactions within the superorganism composed of flagellate Streblomastix strix and complex community of Bacteroidetes bacteria on its surface.</title>
        <authorList>
            <person name="Treitli S.C."/>
            <person name="Kolisko M."/>
            <person name="Husnik F."/>
            <person name="Keeling P."/>
            <person name="Hampl V."/>
        </authorList>
    </citation>
    <scope>NUCLEOTIDE SEQUENCE [LARGE SCALE GENOMIC DNA]</scope>
    <source>
        <strain evidence="2">ST1C</strain>
    </source>
</reference>
<protein>
    <submittedName>
        <fullName evidence="2">Uncharacterized protein</fullName>
    </submittedName>
</protein>
<evidence type="ECO:0000313" key="2">
    <source>
        <dbReference type="EMBL" id="KAA6367868.1"/>
    </source>
</evidence>
<organism evidence="2 3">
    <name type="scientific">Streblomastix strix</name>
    <dbReference type="NCBI Taxonomy" id="222440"/>
    <lineage>
        <taxon>Eukaryota</taxon>
        <taxon>Metamonada</taxon>
        <taxon>Preaxostyla</taxon>
        <taxon>Oxymonadida</taxon>
        <taxon>Streblomastigidae</taxon>
        <taxon>Streblomastix</taxon>
    </lineage>
</organism>
<sequence>MFDGHQISVQLCSSNQGIGEILNLYAQGDSLYASENSFRNLNSTEDLCKDNINNNRQSEKQESSSDSKQCRQHSVPDAGSVIVGEGNRVDSIGVQEIWIGDQREQEQVEAGITNCVPGMDVQLNNNENLIGQRGNEGVESISSKINQANNGRKIVKDQKHGKFGWQAQVFHSIIQTRMTASITNKQINEQCCESNGLDKQNDSNEEVLDRTILMDDTIGKPQTKDDRQEIELDNNIDGRVNFRIRSECDQEQHADQKDIRIMGSGYGEFELTRDTGDIQIDINTERNKEADALSRLSMAGDYLLRKEVQEDVCKDGQVEITVDLFAAKNNAKHKRCYTLGKDKKAEG</sequence>
<proteinExistence type="predicted"/>
<accession>A0A5J4UBL9</accession>
<feature type="region of interest" description="Disordered" evidence="1">
    <location>
        <begin position="56"/>
        <end position="82"/>
    </location>
</feature>
<gene>
    <name evidence="2" type="ORF">EZS28_036605</name>
</gene>
<dbReference type="Proteomes" id="UP000324800">
    <property type="component" value="Unassembled WGS sequence"/>
</dbReference>
<dbReference type="EMBL" id="SNRW01017892">
    <property type="protein sequence ID" value="KAA6367868.1"/>
    <property type="molecule type" value="Genomic_DNA"/>
</dbReference>